<comment type="caution">
    <text evidence="2">The sequence shown here is derived from an EMBL/GenBank/DDBJ whole genome shotgun (WGS) entry which is preliminary data.</text>
</comment>
<evidence type="ECO:0000313" key="2">
    <source>
        <dbReference type="EMBL" id="CAJ1378784.1"/>
    </source>
</evidence>
<proteinExistence type="predicted"/>
<name>A0AA36I0P2_9DINO</name>
<sequence>MSGMLGRLEVISEKLTSKIPNYRSCARRRKMQEMIRIEEGKAVVASSSTGMKRERGFMPAGGAEDIDYRVLQQDAGTRSAKQRAAAAGGNLEAGKRQRSFVRDRLLMETWLEGRACYNYLTYPPLPALSLDNIDHATQARASPLTYERTARLLLLPASVAPFMAAPLSFEELARGLYDFDSARTTVDQELRFAGLLWRSAVNVQAPVPCVFWKRPWSTLQRTHLRGETREGYAVDESEESSIFEHGKVPKIWLVSETSSSNERESITGRPAGSSSGSSGSAGKAVPPGGKAAPPGGGHAVFQKDLTKSCAVVALSDPGSDLEMRCKEILDGIPKDEAGRLTSFGSSAHGQGTCKPCAYWFKGCCQNGVACHNCHFIHEGQRPKRLRPKQAKSKGAASASDDVERRRRRTSSARGWPRAWQTIGRSCDTISPGSGGEGCFFGWSGNFCNTAGSV</sequence>
<accession>A0AA36I0P2</accession>
<evidence type="ECO:0000256" key="1">
    <source>
        <dbReference type="SAM" id="MobiDB-lite"/>
    </source>
</evidence>
<feature type="compositionally biased region" description="Low complexity" evidence="1">
    <location>
        <begin position="270"/>
        <end position="293"/>
    </location>
</feature>
<gene>
    <name evidence="2" type="ORF">EVOR1521_LOCUS7211</name>
</gene>
<dbReference type="Proteomes" id="UP001178507">
    <property type="component" value="Unassembled WGS sequence"/>
</dbReference>
<protein>
    <recommendedName>
        <fullName evidence="4">C3H1-type domain-containing protein</fullName>
    </recommendedName>
</protein>
<feature type="compositionally biased region" description="Basic residues" evidence="1">
    <location>
        <begin position="382"/>
        <end position="391"/>
    </location>
</feature>
<evidence type="ECO:0000313" key="3">
    <source>
        <dbReference type="Proteomes" id="UP001178507"/>
    </source>
</evidence>
<organism evidence="2 3">
    <name type="scientific">Effrenium voratum</name>
    <dbReference type="NCBI Taxonomy" id="2562239"/>
    <lineage>
        <taxon>Eukaryota</taxon>
        <taxon>Sar</taxon>
        <taxon>Alveolata</taxon>
        <taxon>Dinophyceae</taxon>
        <taxon>Suessiales</taxon>
        <taxon>Symbiodiniaceae</taxon>
        <taxon>Effrenium</taxon>
    </lineage>
</organism>
<reference evidence="2" key="1">
    <citation type="submission" date="2023-08" db="EMBL/GenBank/DDBJ databases">
        <authorList>
            <person name="Chen Y."/>
            <person name="Shah S."/>
            <person name="Dougan E. K."/>
            <person name="Thang M."/>
            <person name="Chan C."/>
        </authorList>
    </citation>
    <scope>NUCLEOTIDE SEQUENCE</scope>
</reference>
<feature type="region of interest" description="Disordered" evidence="1">
    <location>
        <begin position="381"/>
        <end position="415"/>
    </location>
</feature>
<dbReference type="EMBL" id="CAUJNA010000569">
    <property type="protein sequence ID" value="CAJ1378784.1"/>
    <property type="molecule type" value="Genomic_DNA"/>
</dbReference>
<keyword evidence="3" id="KW-1185">Reference proteome</keyword>
<dbReference type="AlphaFoldDB" id="A0AA36I0P2"/>
<feature type="region of interest" description="Disordered" evidence="1">
    <location>
        <begin position="259"/>
        <end position="298"/>
    </location>
</feature>
<evidence type="ECO:0008006" key="4">
    <source>
        <dbReference type="Google" id="ProtNLM"/>
    </source>
</evidence>